<evidence type="ECO:0000313" key="1">
    <source>
        <dbReference type="EMBL" id="RKW70503.1"/>
    </source>
</evidence>
<dbReference type="AlphaFoldDB" id="A0A496PJ28"/>
<accession>A0A496PJ28</accession>
<protein>
    <submittedName>
        <fullName evidence="1">Uncharacterized protein</fullName>
    </submittedName>
</protein>
<proteinExistence type="predicted"/>
<keyword evidence="2" id="KW-1185">Reference proteome</keyword>
<reference evidence="1 2" key="1">
    <citation type="submission" date="2018-07" db="EMBL/GenBank/DDBJ databases">
        <title>Arthrobacter sp. nov., isolated from raw cow's milk with high bacterial count.</title>
        <authorList>
            <person name="Hahne J."/>
            <person name="Isele D."/>
            <person name="Lipski A."/>
        </authorList>
    </citation>
    <scope>NUCLEOTIDE SEQUENCE [LARGE SCALE GENOMIC DNA]</scope>
    <source>
        <strain evidence="1 2">JZ R-183</strain>
    </source>
</reference>
<dbReference type="EMBL" id="QQXL01000004">
    <property type="protein sequence ID" value="RKW70503.1"/>
    <property type="molecule type" value="Genomic_DNA"/>
</dbReference>
<evidence type="ECO:0000313" key="2">
    <source>
        <dbReference type="Proteomes" id="UP000273119"/>
    </source>
</evidence>
<name>A0A496PJ28_9MICC</name>
<gene>
    <name evidence="1" type="ORF">DWQ67_08505</name>
</gene>
<organism evidence="1 2">
    <name type="scientific">Galactobacter caseinivorans</name>
    <dbReference type="NCBI Taxonomy" id="2676123"/>
    <lineage>
        <taxon>Bacteria</taxon>
        <taxon>Bacillati</taxon>
        <taxon>Actinomycetota</taxon>
        <taxon>Actinomycetes</taxon>
        <taxon>Micrococcales</taxon>
        <taxon>Micrococcaceae</taxon>
        <taxon>Galactobacter</taxon>
    </lineage>
</organism>
<dbReference type="Proteomes" id="UP000273119">
    <property type="component" value="Unassembled WGS sequence"/>
</dbReference>
<sequence length="190" mass="21794">MQRSQREAAIVRYRRAAVLGKRGGHQDREAFYGVVLDRGPEWVLFAVLRDGGYPNGYSVVRLRDITEARLAPVFQEFVESRDPWPLIAPEHPLDLSETGGLLQSVAKNAAVYELYEEERRLGHMWICSPQTWRKRSVWVRMIDPDGRWDAMWTNTRFKHVTRIDFLGDYSCAMEQMAGPNPDDAASPVTA</sequence>
<dbReference type="RefSeq" id="WP_121485153.1">
    <property type="nucleotide sequence ID" value="NZ_QQXL01000004.1"/>
</dbReference>
<comment type="caution">
    <text evidence="1">The sequence shown here is derived from an EMBL/GenBank/DDBJ whole genome shotgun (WGS) entry which is preliminary data.</text>
</comment>